<name>A0A7Y9I9T5_9ACTN</name>
<dbReference type="SUPFAM" id="SSF56112">
    <property type="entry name" value="Protein kinase-like (PK-like)"/>
    <property type="match status" value="1"/>
</dbReference>
<sequence length="318" mass="35223">MAEVSVQAWSAVWRLPTLEGPVLIKQTTPAHRHEGLAVTFAADCEPKLVDQPLAVDPSTARYLLRDDGPTLFEGDPDHRGVHVETITALLRDYAGLQQATVGRGRQAAEAGIPFWDCAVAGRSAMELSDRLHEFPASDPRHVSAEQLHHIRSAAADLDRAAERLAASPLPVCLDHGDLWPGNALPPRPGRPHYRLIDFGDAAWTHPFLSLIMMIIECHYRWSVPDLPGTLNLDYPVLHRIVDAYLESWTEYAPLPELRMIMADALRLAPLRRSQAWITNLAEADEATIARHGRLPWSWLKDVALPVTGLISSARGGSW</sequence>
<evidence type="ECO:0000313" key="2">
    <source>
        <dbReference type="Proteomes" id="UP000569914"/>
    </source>
</evidence>
<dbReference type="Gene3D" id="3.90.1200.10">
    <property type="match status" value="1"/>
</dbReference>
<organism evidence="1 2">
    <name type="scientific">Microlunatus parietis</name>
    <dbReference type="NCBI Taxonomy" id="682979"/>
    <lineage>
        <taxon>Bacteria</taxon>
        <taxon>Bacillati</taxon>
        <taxon>Actinomycetota</taxon>
        <taxon>Actinomycetes</taxon>
        <taxon>Propionibacteriales</taxon>
        <taxon>Propionibacteriaceae</taxon>
        <taxon>Microlunatus</taxon>
    </lineage>
</organism>
<keyword evidence="2" id="KW-1185">Reference proteome</keyword>
<protein>
    <recommendedName>
        <fullName evidence="3">Ser/Thr protein kinase RdoA involved in Cpx stress response, MazF antagonist</fullName>
    </recommendedName>
</protein>
<gene>
    <name evidence="1" type="ORF">BKA15_004292</name>
</gene>
<accession>A0A7Y9I9T5</accession>
<dbReference type="AlphaFoldDB" id="A0A7Y9I9T5"/>
<reference evidence="1 2" key="1">
    <citation type="submission" date="2020-07" db="EMBL/GenBank/DDBJ databases">
        <title>Sequencing the genomes of 1000 actinobacteria strains.</title>
        <authorList>
            <person name="Klenk H.-P."/>
        </authorList>
    </citation>
    <scope>NUCLEOTIDE SEQUENCE [LARGE SCALE GENOMIC DNA]</scope>
    <source>
        <strain evidence="1 2">DSM 22083</strain>
    </source>
</reference>
<comment type="caution">
    <text evidence="1">The sequence shown here is derived from an EMBL/GenBank/DDBJ whole genome shotgun (WGS) entry which is preliminary data.</text>
</comment>
<dbReference type="InterPro" id="IPR011009">
    <property type="entry name" value="Kinase-like_dom_sf"/>
</dbReference>
<proteinExistence type="predicted"/>
<dbReference type="RefSeq" id="WP_179754125.1">
    <property type="nucleotide sequence ID" value="NZ_JACCBU010000001.1"/>
</dbReference>
<dbReference type="Proteomes" id="UP000569914">
    <property type="component" value="Unassembled WGS sequence"/>
</dbReference>
<evidence type="ECO:0008006" key="3">
    <source>
        <dbReference type="Google" id="ProtNLM"/>
    </source>
</evidence>
<evidence type="ECO:0000313" key="1">
    <source>
        <dbReference type="EMBL" id="NYE72963.1"/>
    </source>
</evidence>
<dbReference type="EMBL" id="JACCBU010000001">
    <property type="protein sequence ID" value="NYE72963.1"/>
    <property type="molecule type" value="Genomic_DNA"/>
</dbReference>